<accession>A0A4T2A1Z1</accession>
<keyword evidence="2" id="KW-1185">Reference proteome</keyword>
<name>A0A4T2A1Z1_9PSED</name>
<dbReference type="RefSeq" id="WP_136664341.1">
    <property type="nucleotide sequence ID" value="NZ_RFLV01000001.1"/>
</dbReference>
<reference evidence="1 2" key="1">
    <citation type="submission" date="2018-10" db="EMBL/GenBank/DDBJ databases">
        <title>Pseudomonas leptonychotis sp. nov., isolated from Weddell seals in Antarctica.</title>
        <authorList>
            <person name="Novakova D."/>
            <person name="Svec P."/>
            <person name="Kralova S."/>
            <person name="Kristofova L."/>
            <person name="Zeman M."/>
            <person name="Pantucek R."/>
            <person name="Maslanova I."/>
            <person name="Sedlacek I."/>
        </authorList>
    </citation>
    <scope>NUCLEOTIDE SEQUENCE [LARGE SCALE GENOMIC DNA]</scope>
    <source>
        <strain evidence="1 2">CCM 8849</strain>
    </source>
</reference>
<dbReference type="OrthoDB" id="7011839at2"/>
<gene>
    <name evidence="1" type="ORF">D8779_10455</name>
</gene>
<protein>
    <recommendedName>
        <fullName evidence="3">Lipoprotein</fullName>
    </recommendedName>
</protein>
<dbReference type="AlphaFoldDB" id="A0A4T2A1Z1"/>
<evidence type="ECO:0008006" key="3">
    <source>
        <dbReference type="Google" id="ProtNLM"/>
    </source>
</evidence>
<evidence type="ECO:0000313" key="1">
    <source>
        <dbReference type="EMBL" id="TIH11070.1"/>
    </source>
</evidence>
<dbReference type="InterPro" id="IPR013783">
    <property type="entry name" value="Ig-like_fold"/>
</dbReference>
<proteinExistence type="predicted"/>
<evidence type="ECO:0000313" key="2">
    <source>
        <dbReference type="Proteomes" id="UP000307541"/>
    </source>
</evidence>
<dbReference type="Proteomes" id="UP000307541">
    <property type="component" value="Unassembled WGS sequence"/>
</dbReference>
<dbReference type="Gene3D" id="2.60.40.10">
    <property type="entry name" value="Immunoglobulins"/>
    <property type="match status" value="1"/>
</dbReference>
<comment type="caution">
    <text evidence="1">The sequence shown here is derived from an EMBL/GenBank/DDBJ whole genome shotgun (WGS) entry which is preliminary data.</text>
</comment>
<dbReference type="PROSITE" id="PS51257">
    <property type="entry name" value="PROKAR_LIPOPROTEIN"/>
    <property type="match status" value="1"/>
</dbReference>
<dbReference type="EMBL" id="RFLV01000001">
    <property type="protein sequence ID" value="TIH11070.1"/>
    <property type="molecule type" value="Genomic_DNA"/>
</dbReference>
<organism evidence="1 2">
    <name type="scientific">Pseudomonas leptonychotis</name>
    <dbReference type="NCBI Taxonomy" id="2448482"/>
    <lineage>
        <taxon>Bacteria</taxon>
        <taxon>Pseudomonadati</taxon>
        <taxon>Pseudomonadota</taxon>
        <taxon>Gammaproteobacteria</taxon>
        <taxon>Pseudomonadales</taxon>
        <taxon>Pseudomonadaceae</taxon>
        <taxon>Pseudomonas</taxon>
    </lineage>
</organism>
<sequence length="143" mass="15436">MLRNTLLTLCMAIQLTGCEVLMFGNVVVGCAIRPAPELLPNELPAAVVGVPYRIRIDVINASTPISQLLVAPDTPLPNGLELTHIEREKHGVIQGIPTKAGRYDVLVYGRTYGTQCAGQDIERLYRLDASDNGHSTAADPNTD</sequence>